<evidence type="ECO:0000313" key="1">
    <source>
        <dbReference type="EMBL" id="GGE99658.1"/>
    </source>
</evidence>
<keyword evidence="2" id="KW-1185">Reference proteome</keyword>
<reference evidence="2" key="1">
    <citation type="journal article" date="2019" name="Int. J. Syst. Evol. Microbiol.">
        <title>The Global Catalogue of Microorganisms (GCM) 10K type strain sequencing project: providing services to taxonomists for standard genome sequencing and annotation.</title>
        <authorList>
            <consortium name="The Broad Institute Genomics Platform"/>
            <consortium name="The Broad Institute Genome Sequencing Center for Infectious Disease"/>
            <person name="Wu L."/>
            <person name="Ma J."/>
        </authorList>
    </citation>
    <scope>NUCLEOTIDE SEQUENCE [LARGE SCALE GENOMIC DNA]</scope>
    <source>
        <strain evidence="2">CGMCC 1.16060</strain>
    </source>
</reference>
<comment type="caution">
    <text evidence="1">The sequence shown here is derived from an EMBL/GenBank/DDBJ whole genome shotgun (WGS) entry which is preliminary data.</text>
</comment>
<gene>
    <name evidence="1" type="ORF">GCM10011518_06340</name>
</gene>
<accession>A0ABQ1TN63</accession>
<evidence type="ECO:0000313" key="2">
    <source>
        <dbReference type="Proteomes" id="UP000655016"/>
    </source>
</evidence>
<protein>
    <submittedName>
        <fullName evidence="1">Uncharacterized protein</fullName>
    </submittedName>
</protein>
<sequence>MPIAKNENMTTERKTQGDKPEITANIISEITMAINFIKDPFRVFPIGFNIKVIKSIIKPTCSPDTERMCVAPEY</sequence>
<organism evidence="1 2">
    <name type="scientific">Flavobacterium limi</name>
    <dbReference type="NCBI Taxonomy" id="2045105"/>
    <lineage>
        <taxon>Bacteria</taxon>
        <taxon>Pseudomonadati</taxon>
        <taxon>Bacteroidota</taxon>
        <taxon>Flavobacteriia</taxon>
        <taxon>Flavobacteriales</taxon>
        <taxon>Flavobacteriaceae</taxon>
        <taxon>Flavobacterium</taxon>
    </lineage>
</organism>
<dbReference type="EMBL" id="BMKP01000001">
    <property type="protein sequence ID" value="GGE99658.1"/>
    <property type="molecule type" value="Genomic_DNA"/>
</dbReference>
<dbReference type="Proteomes" id="UP000655016">
    <property type="component" value="Unassembled WGS sequence"/>
</dbReference>
<name>A0ABQ1TN63_9FLAO</name>
<proteinExistence type="predicted"/>